<dbReference type="GO" id="GO:0004016">
    <property type="term" value="F:adenylate cyclase activity"/>
    <property type="evidence" value="ECO:0007669"/>
    <property type="project" value="UniProtKB-ARBA"/>
</dbReference>
<proteinExistence type="predicted"/>
<feature type="transmembrane region" description="Helical" evidence="1">
    <location>
        <begin position="128"/>
        <end position="149"/>
    </location>
</feature>
<name>A0AAC9LKN6_9FLAO</name>
<evidence type="ECO:0000256" key="1">
    <source>
        <dbReference type="SAM" id="Phobius"/>
    </source>
</evidence>
<gene>
    <name evidence="3" type="ORF">BWR22_09715</name>
</gene>
<dbReference type="KEGG" id="lvn:BWR22_09715"/>
<reference evidence="3 4" key="1">
    <citation type="submission" date="2017-01" db="EMBL/GenBank/DDBJ databases">
        <title>Complete genome of Lacinutrix venerupis DOK2-8 isolated from seawater in Dokdo.</title>
        <authorList>
            <person name="Chi W.-J."/>
            <person name="Kim J.H."/>
        </authorList>
    </citation>
    <scope>NUCLEOTIDE SEQUENCE [LARGE SCALE GENOMIC DNA]</scope>
    <source>
        <strain evidence="3 4">DOK2-8</strain>
    </source>
</reference>
<dbReference type="GO" id="GO:0009190">
    <property type="term" value="P:cyclic nucleotide biosynthetic process"/>
    <property type="evidence" value="ECO:0007669"/>
    <property type="project" value="InterPro"/>
</dbReference>
<feature type="transmembrane region" description="Helical" evidence="1">
    <location>
        <begin position="50"/>
        <end position="72"/>
    </location>
</feature>
<sequence length="355" mass="41269">MKNLIFQFLRLLLQTVIFWILAFCLFIFIRYFAIGAEEGVIVTVYHISDILFFGVLLGLLIGSLFAVVEFLFDKFLSKNLSLALVLLEKLVIYLIGIILSLNYVFPIAETELNLNLTTEIGWWKTSRIFWLIVSYFLICSIVFSFIKIANEKFGSGMFFNFLIGKYRTPKEEKRIFMFLDLQASTTIAEELGHYKYSEFIQDCFYDLNRIVSKYNAEIYQYVGDEAVLSWKYKKGIKNNNCVDLFFHFQKRIEKKQKYYYSKYNLAPVFKAGLHGGKLIITEVGTIKKEIAYHGDVINTTARIQGECNKYKELLLCSNTLLMELKLSNKYSTEFIGNLELKGKEEKCKISAIKSI</sequence>
<dbReference type="RefSeq" id="WP_076733482.1">
    <property type="nucleotide sequence ID" value="NZ_CP019352.1"/>
</dbReference>
<dbReference type="PROSITE" id="PS50125">
    <property type="entry name" value="GUANYLATE_CYCLASE_2"/>
    <property type="match status" value="1"/>
</dbReference>
<dbReference type="InterPro" id="IPR001054">
    <property type="entry name" value="A/G_cyclase"/>
</dbReference>
<protein>
    <submittedName>
        <fullName evidence="3">Adenylate/guanylate cyclase domain-containing protein</fullName>
    </submittedName>
</protein>
<evidence type="ECO:0000313" key="4">
    <source>
        <dbReference type="Proteomes" id="UP000187506"/>
    </source>
</evidence>
<keyword evidence="1" id="KW-0472">Membrane</keyword>
<accession>A0AAC9LKN6</accession>
<dbReference type="Proteomes" id="UP000187506">
    <property type="component" value="Chromosome"/>
</dbReference>
<dbReference type="InterPro" id="IPR029787">
    <property type="entry name" value="Nucleotide_cyclase"/>
</dbReference>
<dbReference type="EMBL" id="CP019352">
    <property type="protein sequence ID" value="APY00576.1"/>
    <property type="molecule type" value="Genomic_DNA"/>
</dbReference>
<keyword evidence="4" id="KW-1185">Reference proteome</keyword>
<dbReference type="AlphaFoldDB" id="A0AAC9LKN6"/>
<keyword evidence="1" id="KW-0812">Transmembrane</keyword>
<feature type="domain" description="Guanylate cyclase" evidence="2">
    <location>
        <begin position="175"/>
        <end position="304"/>
    </location>
</feature>
<evidence type="ECO:0000313" key="3">
    <source>
        <dbReference type="EMBL" id="APY00576.1"/>
    </source>
</evidence>
<evidence type="ECO:0000259" key="2">
    <source>
        <dbReference type="PROSITE" id="PS50125"/>
    </source>
</evidence>
<dbReference type="Gene3D" id="3.30.70.1230">
    <property type="entry name" value="Nucleotide cyclase"/>
    <property type="match status" value="1"/>
</dbReference>
<organism evidence="3 4">
    <name type="scientific">Lacinutrix venerupis</name>
    <dbReference type="NCBI Taxonomy" id="1486034"/>
    <lineage>
        <taxon>Bacteria</taxon>
        <taxon>Pseudomonadati</taxon>
        <taxon>Bacteroidota</taxon>
        <taxon>Flavobacteriia</taxon>
        <taxon>Flavobacteriales</taxon>
        <taxon>Flavobacteriaceae</taxon>
        <taxon>Lacinutrix</taxon>
    </lineage>
</organism>
<dbReference type="CDD" id="cd07302">
    <property type="entry name" value="CHD"/>
    <property type="match status" value="1"/>
</dbReference>
<dbReference type="Pfam" id="PF00211">
    <property type="entry name" value="Guanylate_cyc"/>
    <property type="match status" value="1"/>
</dbReference>
<dbReference type="SUPFAM" id="SSF55073">
    <property type="entry name" value="Nucleotide cyclase"/>
    <property type="match status" value="1"/>
</dbReference>
<keyword evidence="1" id="KW-1133">Transmembrane helix</keyword>
<dbReference type="GO" id="GO:0035556">
    <property type="term" value="P:intracellular signal transduction"/>
    <property type="evidence" value="ECO:0007669"/>
    <property type="project" value="InterPro"/>
</dbReference>
<feature type="transmembrane region" description="Helical" evidence="1">
    <location>
        <begin position="12"/>
        <end position="34"/>
    </location>
</feature>
<feature type="transmembrane region" description="Helical" evidence="1">
    <location>
        <begin position="84"/>
        <end position="108"/>
    </location>
</feature>